<evidence type="ECO:0000313" key="12">
    <source>
        <dbReference type="EMBL" id="OAF64754.1"/>
    </source>
</evidence>
<dbReference type="EC" id="1.1.1.8" evidence="9"/>
<dbReference type="Proteomes" id="UP000078046">
    <property type="component" value="Unassembled WGS sequence"/>
</dbReference>
<dbReference type="GO" id="GO:0051287">
    <property type="term" value="F:NAD binding"/>
    <property type="evidence" value="ECO:0007669"/>
    <property type="project" value="UniProtKB-UniRule"/>
</dbReference>
<evidence type="ECO:0000259" key="10">
    <source>
        <dbReference type="Pfam" id="PF01210"/>
    </source>
</evidence>
<dbReference type="PIRSF" id="PIRSF000114">
    <property type="entry name" value="Glycerol-3-P_dh"/>
    <property type="match status" value="1"/>
</dbReference>
<dbReference type="Gene3D" id="3.40.50.720">
    <property type="entry name" value="NAD(P)-binding Rossmann-like Domain"/>
    <property type="match status" value="1"/>
</dbReference>
<feature type="binding site" evidence="7">
    <location>
        <position position="24"/>
    </location>
    <ligand>
        <name>NAD(+)</name>
        <dbReference type="ChEBI" id="CHEBI:57540"/>
    </ligand>
</feature>
<keyword evidence="3 7" id="KW-0520">NAD</keyword>
<dbReference type="GO" id="GO:0042803">
    <property type="term" value="F:protein homodimerization activity"/>
    <property type="evidence" value="ECO:0007669"/>
    <property type="project" value="InterPro"/>
</dbReference>
<dbReference type="AlphaFoldDB" id="A0A177AU52"/>
<feature type="domain" description="Glycerol-3-phosphate dehydrogenase NAD-dependent N-terminal" evidence="10">
    <location>
        <begin position="3"/>
        <end position="99"/>
    </location>
</feature>
<comment type="similarity">
    <text evidence="1 8">Belongs to the NAD-dependent glycerol-3-phosphate dehydrogenase family.</text>
</comment>
<evidence type="ECO:0000256" key="6">
    <source>
        <dbReference type="PIRSR" id="PIRSR000114-2"/>
    </source>
</evidence>
<dbReference type="GO" id="GO:0005829">
    <property type="term" value="C:cytosol"/>
    <property type="evidence" value="ECO:0007669"/>
    <property type="project" value="TreeGrafter"/>
</dbReference>
<proteinExistence type="inferred from homology"/>
<evidence type="ECO:0000256" key="1">
    <source>
        <dbReference type="ARBA" id="ARBA00011009"/>
    </source>
</evidence>
<reference evidence="12 13" key="1">
    <citation type="submission" date="2016-04" db="EMBL/GenBank/DDBJ databases">
        <title>The genome of Intoshia linei affirms orthonectids as highly simplified spiralians.</title>
        <authorList>
            <person name="Mikhailov K.V."/>
            <person name="Slusarev G.S."/>
            <person name="Nikitin M.A."/>
            <person name="Logacheva M.D."/>
            <person name="Penin A."/>
            <person name="Aleoshin V."/>
            <person name="Panchin Y.V."/>
        </authorList>
    </citation>
    <scope>NUCLEOTIDE SEQUENCE [LARGE SCALE GENOMIC DNA]</scope>
    <source>
        <strain evidence="12">Intl2013</strain>
        <tissue evidence="12">Whole animal</tissue>
    </source>
</reference>
<feature type="active site" description="Proton acceptor" evidence="5">
    <location>
        <position position="131"/>
    </location>
</feature>
<dbReference type="InterPro" id="IPR036291">
    <property type="entry name" value="NAD(P)-bd_dom_sf"/>
</dbReference>
<evidence type="ECO:0000256" key="3">
    <source>
        <dbReference type="ARBA" id="ARBA00023027"/>
    </source>
</evidence>
<keyword evidence="13" id="KW-1185">Reference proteome</keyword>
<dbReference type="Pfam" id="PF01210">
    <property type="entry name" value="NAD_Gly3P_dh_N"/>
    <property type="match status" value="1"/>
</dbReference>
<dbReference type="GO" id="GO:0005975">
    <property type="term" value="P:carbohydrate metabolic process"/>
    <property type="evidence" value="ECO:0007669"/>
    <property type="project" value="InterPro"/>
</dbReference>
<dbReference type="OrthoDB" id="10263760at2759"/>
<feature type="domain" description="Glycerol-3-phosphate dehydrogenase NAD-dependent C-terminal" evidence="11">
    <location>
        <begin position="120"/>
        <end position="265"/>
    </location>
</feature>
<feature type="binding site" evidence="7">
    <location>
        <position position="195"/>
    </location>
    <ligand>
        <name>NAD(+)</name>
        <dbReference type="ChEBI" id="CHEBI:57540"/>
    </ligand>
</feature>
<dbReference type="Pfam" id="PF07479">
    <property type="entry name" value="NAD_Gly3P_dh_C"/>
    <property type="match status" value="1"/>
</dbReference>
<dbReference type="GO" id="GO:0046168">
    <property type="term" value="P:glycerol-3-phosphate catabolic process"/>
    <property type="evidence" value="ECO:0007669"/>
    <property type="project" value="UniProtKB-UniRule"/>
</dbReference>
<dbReference type="InterPro" id="IPR006168">
    <property type="entry name" value="G3P_DH_NAD-dep"/>
</dbReference>
<evidence type="ECO:0000256" key="9">
    <source>
        <dbReference type="RuleBase" id="RU361243"/>
    </source>
</evidence>
<comment type="caution">
    <text evidence="12">The sequence shown here is derived from an EMBL/GenBank/DDBJ whole genome shotgun (WGS) entry which is preliminary data.</text>
</comment>
<protein>
    <recommendedName>
        <fullName evidence="9">Glycerol-3-phosphate dehydrogenase [NAD(+)]</fullName>
        <ecNumber evidence="9">1.1.1.8</ecNumber>
    </recommendedName>
</protein>
<dbReference type="NCBIfam" id="TIGR03376">
    <property type="entry name" value="glycerol3P_DH"/>
    <property type="match status" value="1"/>
</dbReference>
<dbReference type="SUPFAM" id="SSF48179">
    <property type="entry name" value="6-phosphogluconate dehydrogenase C-terminal domain-like"/>
    <property type="match status" value="1"/>
</dbReference>
<dbReference type="Gene3D" id="1.10.1040.10">
    <property type="entry name" value="N-(1-d-carboxylethyl)-l-norvaline Dehydrogenase, domain 2"/>
    <property type="match status" value="1"/>
</dbReference>
<dbReference type="InterPro" id="IPR006109">
    <property type="entry name" value="G3P_DH_NAD-dep_C"/>
</dbReference>
<dbReference type="GO" id="GO:0141152">
    <property type="term" value="F:glycerol-3-phosphate dehydrogenase (NAD+) activity"/>
    <property type="evidence" value="ECO:0007669"/>
    <property type="project" value="UniProtKB-UniRule"/>
</dbReference>
<dbReference type="InterPro" id="IPR011128">
    <property type="entry name" value="G3P_DH_NAD-dep_N"/>
</dbReference>
<dbReference type="PRINTS" id="PR00077">
    <property type="entry name" value="GPDHDRGNASE"/>
</dbReference>
<comment type="catalytic activity">
    <reaction evidence="4 9">
        <text>sn-glycerol 3-phosphate + NAD(+) = dihydroxyacetone phosphate + NADH + H(+)</text>
        <dbReference type="Rhea" id="RHEA:11092"/>
        <dbReference type="ChEBI" id="CHEBI:15378"/>
        <dbReference type="ChEBI" id="CHEBI:57540"/>
        <dbReference type="ChEBI" id="CHEBI:57597"/>
        <dbReference type="ChEBI" id="CHEBI:57642"/>
        <dbReference type="ChEBI" id="CHEBI:57945"/>
        <dbReference type="EC" id="1.1.1.8"/>
    </reaction>
</comment>
<feature type="binding site" evidence="7">
    <location>
        <position position="222"/>
    </location>
    <ligand>
        <name>NAD(+)</name>
        <dbReference type="ChEBI" id="CHEBI:57540"/>
    </ligand>
</feature>
<dbReference type="InterPro" id="IPR008927">
    <property type="entry name" value="6-PGluconate_DH-like_C_sf"/>
</dbReference>
<dbReference type="InterPro" id="IPR017751">
    <property type="entry name" value="G3P_DH_NAD-dep_euk"/>
</dbReference>
<accession>A0A177AU52</accession>
<evidence type="ECO:0000256" key="7">
    <source>
        <dbReference type="PIRSR" id="PIRSR000114-3"/>
    </source>
</evidence>
<dbReference type="PROSITE" id="PS00957">
    <property type="entry name" value="NAD_G3PDH"/>
    <property type="match status" value="1"/>
</dbReference>
<evidence type="ECO:0000256" key="4">
    <source>
        <dbReference type="ARBA" id="ARBA00048683"/>
    </source>
</evidence>
<evidence type="ECO:0000256" key="8">
    <source>
        <dbReference type="RuleBase" id="RU000437"/>
    </source>
</evidence>
<feature type="binding site" evidence="6">
    <location>
        <position position="47"/>
    </location>
    <ligand>
        <name>substrate</name>
    </ligand>
</feature>
<evidence type="ECO:0000259" key="11">
    <source>
        <dbReference type="Pfam" id="PF07479"/>
    </source>
</evidence>
<dbReference type="PANTHER" id="PTHR11728:SF8">
    <property type="entry name" value="GLYCEROL-3-PHOSPHATE DEHYDROGENASE [NAD(+)]-RELATED"/>
    <property type="match status" value="1"/>
</dbReference>
<evidence type="ECO:0000256" key="2">
    <source>
        <dbReference type="ARBA" id="ARBA00023002"/>
    </source>
</evidence>
<dbReference type="FunFam" id="1.10.1040.10:FF:000004">
    <property type="entry name" value="Glycerol-3-phosphate dehydrogenase [NAD(+)]"/>
    <property type="match status" value="1"/>
</dbReference>
<evidence type="ECO:0000313" key="13">
    <source>
        <dbReference type="Proteomes" id="UP000078046"/>
    </source>
</evidence>
<gene>
    <name evidence="12" type="ORF">A3Q56_07532</name>
</gene>
<name>A0A177AU52_9BILA</name>
<dbReference type="SUPFAM" id="SSF51735">
    <property type="entry name" value="NAD(P)-binding Rossmann-fold domains"/>
    <property type="match status" value="1"/>
</dbReference>
<dbReference type="PANTHER" id="PTHR11728">
    <property type="entry name" value="GLYCEROL-3-PHOSPHATE DEHYDROGENASE"/>
    <property type="match status" value="1"/>
</dbReference>
<dbReference type="EMBL" id="LWCA01001634">
    <property type="protein sequence ID" value="OAF64754.1"/>
    <property type="molecule type" value="Genomic_DNA"/>
</dbReference>
<sequence length="275" mass="30064">VAIPEIENVCVDADVLIFVIPHQFVEPLCQRMVGKIKKSAIAVSLCKGLDHKTNKIQLLSSIIKEKLGIDCAVMMGANIASDIANEDFSESTIGCNDMRKAKILKRALQTNYFRLSISNDPSAVELCGALKNIVAVGVGFCKGLGLGASTQAAVIRLGLMEIIAFSKQFFNSNNLSPFFESCGVADLYATCVSGRNSKCAVALAESSKDVETLEKEILNGQKWQGPPTAQAVYEFLEDKKLIDRFPLFVAVHNICILKIKPVELINHLRNHPEHM</sequence>
<feature type="binding site" evidence="7">
    <location>
        <position position="80"/>
    </location>
    <ligand>
        <name>NAD(+)</name>
        <dbReference type="ChEBI" id="CHEBI:57540"/>
    </ligand>
</feature>
<organism evidence="12 13">
    <name type="scientific">Intoshia linei</name>
    <dbReference type="NCBI Taxonomy" id="1819745"/>
    <lineage>
        <taxon>Eukaryota</taxon>
        <taxon>Metazoa</taxon>
        <taxon>Spiralia</taxon>
        <taxon>Lophotrochozoa</taxon>
        <taxon>Mesozoa</taxon>
        <taxon>Orthonectida</taxon>
        <taxon>Rhopaluridae</taxon>
        <taxon>Intoshia</taxon>
    </lineage>
</organism>
<dbReference type="InterPro" id="IPR013328">
    <property type="entry name" value="6PGD_dom2"/>
</dbReference>
<keyword evidence="2 8" id="KW-0560">Oxidoreductase</keyword>
<feature type="binding site" evidence="7">
    <location>
        <position position="224"/>
    </location>
    <ligand>
        <name>NAD(+)</name>
        <dbReference type="ChEBI" id="CHEBI:57540"/>
    </ligand>
</feature>
<evidence type="ECO:0000256" key="5">
    <source>
        <dbReference type="PIRSR" id="PIRSR000114-1"/>
    </source>
</evidence>
<feature type="non-terminal residue" evidence="12">
    <location>
        <position position="1"/>
    </location>
</feature>
<feature type="binding site" evidence="6">
    <location>
        <begin position="195"/>
        <end position="196"/>
    </location>
    <ligand>
        <name>substrate</name>
    </ligand>
</feature>